<dbReference type="Proteomes" id="UP000242519">
    <property type="component" value="Unassembled WGS sequence"/>
</dbReference>
<evidence type="ECO:0000313" key="2">
    <source>
        <dbReference type="EMBL" id="OWP04716.1"/>
    </source>
</evidence>
<feature type="compositionally biased region" description="Basic and acidic residues" evidence="1">
    <location>
        <begin position="70"/>
        <end position="88"/>
    </location>
</feature>
<feature type="region of interest" description="Disordered" evidence="1">
    <location>
        <begin position="204"/>
        <end position="335"/>
    </location>
</feature>
<feature type="compositionally biased region" description="Basic and acidic residues" evidence="1">
    <location>
        <begin position="104"/>
        <end position="123"/>
    </location>
</feature>
<feature type="region of interest" description="Disordered" evidence="1">
    <location>
        <begin position="61"/>
        <end position="151"/>
    </location>
</feature>
<comment type="caution">
    <text evidence="2">The sequence shown here is derived from an EMBL/GenBank/DDBJ whole genome shotgun (WGS) entry which is preliminary data.</text>
</comment>
<reference evidence="2 3" key="1">
    <citation type="submission" date="2017-04" db="EMBL/GenBank/DDBJ databases">
        <title>Draft genome sequence of Marssonina coronaria NL1: causal agent of apple blotch.</title>
        <authorList>
            <person name="Cheng Q."/>
        </authorList>
    </citation>
    <scope>NUCLEOTIDE SEQUENCE [LARGE SCALE GENOMIC DNA]</scope>
    <source>
        <strain evidence="2 3">NL1</strain>
    </source>
</reference>
<keyword evidence="3" id="KW-1185">Reference proteome</keyword>
<feature type="compositionally biased region" description="Basic and acidic residues" evidence="1">
    <location>
        <begin position="204"/>
        <end position="213"/>
    </location>
</feature>
<evidence type="ECO:0000256" key="1">
    <source>
        <dbReference type="SAM" id="MobiDB-lite"/>
    </source>
</evidence>
<protein>
    <submittedName>
        <fullName evidence="2">Uncharacterized protein</fullName>
    </submittedName>
</protein>
<sequence>MDDQLGRVAPSVFASDLFVRSSGLATRATRGGACAPVPLCRSDEEAWLTAASAYPRGLCRRTRTGEDEDSTRTGEDDDSTRTREDEHSISTGEGRAQEQTSTTEDEHKRTSTRGRAQEDEHKRTSISPAPEPPPRPDGFGMSLPWQGSGRSAVTVDTSLLLTRAAPASGGRRRRSSIVLELGHGQARSVPYPPPIAAGDLSDAMRSRASEHAIPDSPLLTTASPARERETRPRGPSTATSLLYTEGVAHGASAGARDGNRPSPWRREIGRPARRESWPSIREGQPVVAIDRDPTRDASSSQDPRRGISQTATEMHSFRAKPWPWPSRPNAWKARETSVEGWGLPADGPLQLAPGTGPSDVLKILVPLVLTPYEARTPLSTKCSDLFVQTPSRRCIQERLSVRARVCKGRVGGEERTLTVSKLERRLESDLLSRNARIHAEGLGSAALVAHTLL</sequence>
<proteinExistence type="predicted"/>
<organism evidence="2 3">
    <name type="scientific">Diplocarpon coronariae</name>
    <dbReference type="NCBI Taxonomy" id="2795749"/>
    <lineage>
        <taxon>Eukaryota</taxon>
        <taxon>Fungi</taxon>
        <taxon>Dikarya</taxon>
        <taxon>Ascomycota</taxon>
        <taxon>Pezizomycotina</taxon>
        <taxon>Leotiomycetes</taxon>
        <taxon>Helotiales</taxon>
        <taxon>Drepanopezizaceae</taxon>
        <taxon>Diplocarpon</taxon>
    </lineage>
</organism>
<dbReference type="InParanoid" id="A0A218ZC11"/>
<dbReference type="EMBL" id="MZNU01000094">
    <property type="protein sequence ID" value="OWP04716.1"/>
    <property type="molecule type" value="Genomic_DNA"/>
</dbReference>
<name>A0A218ZC11_9HELO</name>
<evidence type="ECO:0000313" key="3">
    <source>
        <dbReference type="Proteomes" id="UP000242519"/>
    </source>
</evidence>
<accession>A0A218ZC11</accession>
<feature type="compositionally biased region" description="Basic and acidic residues" evidence="1">
    <location>
        <begin position="264"/>
        <end position="276"/>
    </location>
</feature>
<gene>
    <name evidence="2" type="ORF">B2J93_561</name>
</gene>
<dbReference type="AlphaFoldDB" id="A0A218ZC11"/>
<feature type="compositionally biased region" description="Polar residues" evidence="1">
    <location>
        <begin position="296"/>
        <end position="313"/>
    </location>
</feature>